<proteinExistence type="predicted"/>
<dbReference type="AlphaFoldDB" id="A0A6A5K4Q5"/>
<evidence type="ECO:0000256" key="1">
    <source>
        <dbReference type="SAM" id="MobiDB-lite"/>
    </source>
</evidence>
<feature type="compositionally biased region" description="Polar residues" evidence="1">
    <location>
        <begin position="1"/>
        <end position="15"/>
    </location>
</feature>
<reference evidence="2" key="1">
    <citation type="submission" date="2020-01" db="EMBL/GenBank/DDBJ databases">
        <authorList>
            <consortium name="DOE Joint Genome Institute"/>
            <person name="Haridas S."/>
            <person name="Albert R."/>
            <person name="Binder M."/>
            <person name="Bloem J."/>
            <person name="Labutti K."/>
            <person name="Salamov A."/>
            <person name="Andreopoulos B."/>
            <person name="Baker S.E."/>
            <person name="Barry K."/>
            <person name="Bills G."/>
            <person name="Bluhm B.H."/>
            <person name="Cannon C."/>
            <person name="Castanera R."/>
            <person name="Culley D.E."/>
            <person name="Daum C."/>
            <person name="Ezra D."/>
            <person name="Gonzalez J.B."/>
            <person name="Henrissat B."/>
            <person name="Kuo A."/>
            <person name="Liang C."/>
            <person name="Lipzen A."/>
            <person name="Lutzoni F."/>
            <person name="Magnuson J."/>
            <person name="Mondo S."/>
            <person name="Nolan M."/>
            <person name="Ohm R."/>
            <person name="Pangilinan J."/>
            <person name="Park H.-J."/>
            <person name="Ramirez L."/>
            <person name="Alfaro M."/>
            <person name="Sun H."/>
            <person name="Tritt A."/>
            <person name="Yoshinaga Y."/>
            <person name="Zwiers L.-H."/>
            <person name="Turgeon B.G."/>
            <person name="Goodwin S.B."/>
            <person name="Spatafora J.W."/>
            <person name="Crous P.W."/>
            <person name="Grigoriev I.V."/>
        </authorList>
    </citation>
    <scope>NUCLEOTIDE SEQUENCE</scope>
    <source>
        <strain evidence="2">P77</strain>
    </source>
</reference>
<feature type="region of interest" description="Disordered" evidence="1">
    <location>
        <begin position="1"/>
        <end position="37"/>
    </location>
</feature>
<dbReference type="OrthoDB" id="3796468at2759"/>
<name>A0A6A5K4Q5_9PLEO</name>
<evidence type="ECO:0000313" key="2">
    <source>
        <dbReference type="EMBL" id="KAF1831691.1"/>
    </source>
</evidence>
<dbReference type="Proteomes" id="UP000800040">
    <property type="component" value="Unassembled WGS sequence"/>
</dbReference>
<organism evidence="2 3">
    <name type="scientific">Decorospora gaudefroyi</name>
    <dbReference type="NCBI Taxonomy" id="184978"/>
    <lineage>
        <taxon>Eukaryota</taxon>
        <taxon>Fungi</taxon>
        <taxon>Dikarya</taxon>
        <taxon>Ascomycota</taxon>
        <taxon>Pezizomycotina</taxon>
        <taxon>Dothideomycetes</taxon>
        <taxon>Pleosporomycetidae</taxon>
        <taxon>Pleosporales</taxon>
        <taxon>Pleosporineae</taxon>
        <taxon>Pleosporaceae</taxon>
        <taxon>Decorospora</taxon>
    </lineage>
</organism>
<accession>A0A6A5K4Q5</accession>
<sequence>MSPKKPTNSPETNPLSPHPLPTSLRRKKKPYKPLSPLDSNTDRLFHIVQRTHNKTLASLLSGPRLEIVNETTGHIQVRRVPTRMLQYFCGPAILDAFASDRASILKIPNAAAEKVGIARVVRRQRVLSSAIDTIRACRLFGLEGDAVRIEELVVYGWMGAETWYMTDEHVEMIWDGYEGVLRETVLGDAVVWFVLNEVQGGAHALSEEIRWMLEQEEYDGLKVKVYDENLDGRWRLEGRDEYLERCREEREEELREQELGEEEETYWSAA</sequence>
<keyword evidence="3" id="KW-1185">Reference proteome</keyword>
<evidence type="ECO:0000313" key="3">
    <source>
        <dbReference type="Proteomes" id="UP000800040"/>
    </source>
</evidence>
<dbReference type="EMBL" id="ML975356">
    <property type="protein sequence ID" value="KAF1831691.1"/>
    <property type="molecule type" value="Genomic_DNA"/>
</dbReference>
<protein>
    <submittedName>
        <fullName evidence="2">Uncharacterized protein</fullName>
    </submittedName>
</protein>
<gene>
    <name evidence="2" type="ORF">BDW02DRAFT_600556</name>
</gene>